<dbReference type="Proteomes" id="UP000230391">
    <property type="component" value="Unassembled WGS sequence"/>
</dbReference>
<comment type="caution">
    <text evidence="1">The sequence shown here is derived from an EMBL/GenBank/DDBJ whole genome shotgun (WGS) entry which is preliminary data.</text>
</comment>
<sequence>MLDEIRRKPVKSSRHCELLTGFVEYYGIYTVPKNISGHILRWRAKKTAASFTSGTHGPASETGSRFVKPTAQNMFRNKKGLEESLADC</sequence>
<evidence type="ECO:0000313" key="2">
    <source>
        <dbReference type="Proteomes" id="UP000230391"/>
    </source>
</evidence>
<gene>
    <name evidence="1" type="ORF">CO026_00720</name>
</gene>
<evidence type="ECO:0000313" key="1">
    <source>
        <dbReference type="EMBL" id="PJC56361.1"/>
    </source>
</evidence>
<reference evidence="2" key="1">
    <citation type="submission" date="2017-09" db="EMBL/GenBank/DDBJ databases">
        <title>Depth-based differentiation of microbial function through sediment-hosted aquifers and enrichment of novel symbionts in the deep terrestrial subsurface.</title>
        <authorList>
            <person name="Probst A.J."/>
            <person name="Ladd B."/>
            <person name="Jarett J.K."/>
            <person name="Geller-Mcgrath D.E."/>
            <person name="Sieber C.M.K."/>
            <person name="Emerson J.B."/>
            <person name="Anantharaman K."/>
            <person name="Thomas B.C."/>
            <person name="Malmstrom R."/>
            <person name="Stieglmeier M."/>
            <person name="Klingl A."/>
            <person name="Woyke T."/>
            <person name="Ryan C.M."/>
            <person name="Banfield J.F."/>
        </authorList>
    </citation>
    <scope>NUCLEOTIDE SEQUENCE [LARGE SCALE GENOMIC DNA]</scope>
</reference>
<name>A0A2M8FFJ9_9BACT</name>
<accession>A0A2M8FFJ9</accession>
<protein>
    <submittedName>
        <fullName evidence="1">Uncharacterized protein</fullName>
    </submittedName>
</protein>
<dbReference type="EMBL" id="PFRD01000037">
    <property type="protein sequence ID" value="PJC56361.1"/>
    <property type="molecule type" value="Genomic_DNA"/>
</dbReference>
<proteinExistence type="predicted"/>
<dbReference type="AlphaFoldDB" id="A0A2M8FFJ9"/>
<organism evidence="1 2">
    <name type="scientific">Candidatus Kaiserbacteria bacterium CG_4_9_14_0_2_um_filter_41_32</name>
    <dbReference type="NCBI Taxonomy" id="1974601"/>
    <lineage>
        <taxon>Bacteria</taxon>
        <taxon>Candidatus Kaiseribacteriota</taxon>
    </lineage>
</organism>